<dbReference type="InterPro" id="IPR027417">
    <property type="entry name" value="P-loop_NTPase"/>
</dbReference>
<protein>
    <submittedName>
        <fullName evidence="1">ATPase</fullName>
    </submittedName>
</protein>
<accession>A0A267MHD8</accession>
<organism evidence="1 2">
    <name type="scientific">Anaeromicrobium sediminis</name>
    <dbReference type="NCBI Taxonomy" id="1478221"/>
    <lineage>
        <taxon>Bacteria</taxon>
        <taxon>Bacillati</taxon>
        <taxon>Bacillota</taxon>
        <taxon>Clostridia</taxon>
        <taxon>Peptostreptococcales</taxon>
        <taxon>Thermotaleaceae</taxon>
        <taxon>Anaeromicrobium</taxon>
    </lineage>
</organism>
<comment type="caution">
    <text evidence="1">The sequence shown here is derived from an EMBL/GenBank/DDBJ whole genome shotgun (WGS) entry which is preliminary data.</text>
</comment>
<evidence type="ECO:0000313" key="1">
    <source>
        <dbReference type="EMBL" id="PAB58979.1"/>
    </source>
</evidence>
<keyword evidence="2" id="KW-1185">Reference proteome</keyword>
<dbReference type="EMBL" id="NIBG01000010">
    <property type="protein sequence ID" value="PAB58979.1"/>
    <property type="molecule type" value="Genomic_DNA"/>
</dbReference>
<reference evidence="1 2" key="1">
    <citation type="submission" date="2017-06" db="EMBL/GenBank/DDBJ databases">
        <title>Draft genome sequence of anaerobic fermentative bacterium Anaeromicrobium sediminis DY2726D isolated from West Pacific Ocean sediments.</title>
        <authorList>
            <person name="Zeng X."/>
        </authorList>
    </citation>
    <scope>NUCLEOTIDE SEQUENCE [LARGE SCALE GENOMIC DNA]</scope>
    <source>
        <strain evidence="1 2">DY2726D</strain>
    </source>
</reference>
<sequence length="99" mass="10787">MVKKGHIKRVFPGGNTGKGFYSYYDHIIDTSANRKYVIKGGPGVGKSSFMKKLGYEMVDLGYDVEFHQCSSDNNSLDGLVIPKLKVAFLDGTAPHASVS</sequence>
<proteinExistence type="predicted"/>
<dbReference type="SUPFAM" id="SSF52540">
    <property type="entry name" value="P-loop containing nucleoside triphosphate hydrolases"/>
    <property type="match status" value="1"/>
</dbReference>
<evidence type="ECO:0000313" key="2">
    <source>
        <dbReference type="Proteomes" id="UP000216024"/>
    </source>
</evidence>
<dbReference type="AlphaFoldDB" id="A0A267MHD8"/>
<dbReference type="Proteomes" id="UP000216024">
    <property type="component" value="Unassembled WGS sequence"/>
</dbReference>
<dbReference type="RefSeq" id="WP_095134045.1">
    <property type="nucleotide sequence ID" value="NZ_NIBG01000010.1"/>
</dbReference>
<name>A0A267MHD8_9FIRM</name>
<gene>
    <name evidence="1" type="ORF">CCE28_12410</name>
</gene>
<dbReference type="OrthoDB" id="9781752at2"/>